<comment type="caution">
    <text evidence="2">The sequence shown here is derived from an EMBL/GenBank/DDBJ whole genome shotgun (WGS) entry which is preliminary data.</text>
</comment>
<keyword evidence="3" id="KW-1185">Reference proteome</keyword>
<name>A0A9P4QZH3_9PLEO</name>
<feature type="compositionally biased region" description="Low complexity" evidence="1">
    <location>
        <begin position="120"/>
        <end position="158"/>
    </location>
</feature>
<dbReference type="Proteomes" id="UP000799444">
    <property type="component" value="Unassembled WGS sequence"/>
</dbReference>
<organism evidence="2 3">
    <name type="scientific">Polyplosphaeria fusca</name>
    <dbReference type="NCBI Taxonomy" id="682080"/>
    <lineage>
        <taxon>Eukaryota</taxon>
        <taxon>Fungi</taxon>
        <taxon>Dikarya</taxon>
        <taxon>Ascomycota</taxon>
        <taxon>Pezizomycotina</taxon>
        <taxon>Dothideomycetes</taxon>
        <taxon>Pleosporomycetidae</taxon>
        <taxon>Pleosporales</taxon>
        <taxon>Tetraplosphaeriaceae</taxon>
        <taxon>Polyplosphaeria</taxon>
    </lineage>
</organism>
<evidence type="ECO:0000313" key="2">
    <source>
        <dbReference type="EMBL" id="KAF2736713.1"/>
    </source>
</evidence>
<accession>A0A9P4QZH3</accession>
<proteinExistence type="predicted"/>
<reference evidence="2" key="1">
    <citation type="journal article" date="2020" name="Stud. Mycol.">
        <title>101 Dothideomycetes genomes: a test case for predicting lifestyles and emergence of pathogens.</title>
        <authorList>
            <person name="Haridas S."/>
            <person name="Albert R."/>
            <person name="Binder M."/>
            <person name="Bloem J."/>
            <person name="Labutti K."/>
            <person name="Salamov A."/>
            <person name="Andreopoulos B."/>
            <person name="Baker S."/>
            <person name="Barry K."/>
            <person name="Bills G."/>
            <person name="Bluhm B."/>
            <person name="Cannon C."/>
            <person name="Castanera R."/>
            <person name="Culley D."/>
            <person name="Daum C."/>
            <person name="Ezra D."/>
            <person name="Gonzalez J."/>
            <person name="Henrissat B."/>
            <person name="Kuo A."/>
            <person name="Liang C."/>
            <person name="Lipzen A."/>
            <person name="Lutzoni F."/>
            <person name="Magnuson J."/>
            <person name="Mondo S."/>
            <person name="Nolan M."/>
            <person name="Ohm R."/>
            <person name="Pangilinan J."/>
            <person name="Park H.-J."/>
            <person name="Ramirez L."/>
            <person name="Alfaro M."/>
            <person name="Sun H."/>
            <person name="Tritt A."/>
            <person name="Yoshinaga Y."/>
            <person name="Zwiers L.-H."/>
            <person name="Turgeon B."/>
            <person name="Goodwin S."/>
            <person name="Spatafora J."/>
            <person name="Crous P."/>
            <person name="Grigoriev I."/>
        </authorList>
    </citation>
    <scope>NUCLEOTIDE SEQUENCE</scope>
    <source>
        <strain evidence="2">CBS 125425</strain>
    </source>
</reference>
<gene>
    <name evidence="2" type="ORF">EJ04DRAFT_149349</name>
</gene>
<dbReference type="EMBL" id="ML996122">
    <property type="protein sequence ID" value="KAF2736713.1"/>
    <property type="molecule type" value="Genomic_DNA"/>
</dbReference>
<dbReference type="AlphaFoldDB" id="A0A9P4QZH3"/>
<feature type="region of interest" description="Disordered" evidence="1">
    <location>
        <begin position="98"/>
        <end position="159"/>
    </location>
</feature>
<evidence type="ECO:0000313" key="3">
    <source>
        <dbReference type="Proteomes" id="UP000799444"/>
    </source>
</evidence>
<sequence>MVLRCETAPCCCAYSLAYGRSSTGQRGSINICISALLAYCVLRTFRPQFNHLFPISKRQESSIILLEAHTSAMSSTLSYQICQQLFTWLYDDAEAPSSTPTLQHRRAKSHPAPYLDIDTSARPSSSASATRYGAITSRSPSPARHSRSSSASTVTRTSQDSTAFVDLLAESIADLVSNRGSIDSER</sequence>
<evidence type="ECO:0000256" key="1">
    <source>
        <dbReference type="SAM" id="MobiDB-lite"/>
    </source>
</evidence>
<protein>
    <submittedName>
        <fullName evidence="2">Uncharacterized protein</fullName>
    </submittedName>
</protein>